<dbReference type="AlphaFoldDB" id="X1FHW0"/>
<name>X1FHW0_9ZZZZ</name>
<evidence type="ECO:0000256" key="1">
    <source>
        <dbReference type="SAM" id="MobiDB-lite"/>
    </source>
</evidence>
<sequence length="84" mass="9098">MSTHIHTSTALLTFVDGEHIQDLQILINDREVFNALPGKFERHGIKTLASWPIFVTVVLNEGQTKGVSRSSQPPVTTAVSGGLS</sequence>
<evidence type="ECO:0000313" key="2">
    <source>
        <dbReference type="EMBL" id="GAH32110.1"/>
    </source>
</evidence>
<proteinExistence type="predicted"/>
<reference evidence="2" key="1">
    <citation type="journal article" date="2014" name="Front. Microbiol.">
        <title>High frequency of phylogenetically diverse reductive dehalogenase-homologous genes in deep subseafloor sedimentary metagenomes.</title>
        <authorList>
            <person name="Kawai M."/>
            <person name="Futagami T."/>
            <person name="Toyoda A."/>
            <person name="Takaki Y."/>
            <person name="Nishi S."/>
            <person name="Hori S."/>
            <person name="Arai W."/>
            <person name="Tsubouchi T."/>
            <person name="Morono Y."/>
            <person name="Uchiyama I."/>
            <person name="Ito T."/>
            <person name="Fujiyama A."/>
            <person name="Inagaki F."/>
            <person name="Takami H."/>
        </authorList>
    </citation>
    <scope>NUCLEOTIDE SEQUENCE</scope>
    <source>
        <strain evidence="2">Expedition CK06-06</strain>
    </source>
</reference>
<feature type="region of interest" description="Disordered" evidence="1">
    <location>
        <begin position="65"/>
        <end position="84"/>
    </location>
</feature>
<protein>
    <submittedName>
        <fullName evidence="2">Uncharacterized protein</fullName>
    </submittedName>
</protein>
<dbReference type="EMBL" id="BARU01010323">
    <property type="protein sequence ID" value="GAH32110.1"/>
    <property type="molecule type" value="Genomic_DNA"/>
</dbReference>
<accession>X1FHW0</accession>
<organism evidence="2">
    <name type="scientific">marine sediment metagenome</name>
    <dbReference type="NCBI Taxonomy" id="412755"/>
    <lineage>
        <taxon>unclassified sequences</taxon>
        <taxon>metagenomes</taxon>
        <taxon>ecological metagenomes</taxon>
    </lineage>
</organism>
<comment type="caution">
    <text evidence="2">The sequence shown here is derived from an EMBL/GenBank/DDBJ whole genome shotgun (WGS) entry which is preliminary data.</text>
</comment>
<gene>
    <name evidence="2" type="ORF">S03H2_19713</name>
</gene>